<evidence type="ECO:0000259" key="4">
    <source>
        <dbReference type="SMART" id="SM01007"/>
    </source>
</evidence>
<dbReference type="PROSITE" id="PS00671">
    <property type="entry name" value="D_2_HYDROXYACID_DH_3"/>
    <property type="match status" value="1"/>
</dbReference>
<feature type="region of interest" description="Disordered" evidence="3">
    <location>
        <begin position="154"/>
        <end position="174"/>
    </location>
</feature>
<dbReference type="Pfam" id="PF08241">
    <property type="entry name" value="Methyltransf_11"/>
    <property type="match status" value="1"/>
</dbReference>
<keyword evidence="1" id="KW-0560">Oxidoreductase</keyword>
<accession>A0A9K3KEH8</accession>
<sequence length="1219" mass="135999">MIRSESGADLLRAPDLSVPFKMSDFEVPQIGGGFLVVNHYGDYILSAARIDIGVMGVDWVDVDSALLFLHRTANLTSTKCAATGLKKVGGAGALLYFHSEELVTDDNRRILLSALIANLQKFTKTNILCLPANLTHEDLVHMYKANESAKIASSNNTIAEDEEKKADSDSSSNGHVFVPLGSSRRKGSFQIASESFEFPVPKALTTDQNREENIAAKSAAYSSFGSIVTLTKAKHWDHCRIVLLGVTQLSCELYHLLTRETDTVFLSDPDSSKYEKTKIPPRSFIVWDKAQATSNNWDIVVFCSSACPVLDQEAISKLKCKAVIALSSDLLPFEQDQRYGALMQMQKKNIFEVMDGMCDLGEIAKMYSLSEGSSLTFNDAFELGCQVMQKKLHLHGIITSDDVTAKRRFHDLMLHALEKDENARLFGLGTVMHQSSDRMTDWLWGRARGMCPAFRALSSQSATIKPDQVRYLDMGAGNGAAARWICKQDKRIHITCIDVDPKQSVENRNLSDEEGLGSQIDVQQGSYERLNSDYSNWFDGCMSQDAFIHAFDKLHAFSEAFRVTKGGGWLLISDLMRGDGKDGNEEMEAFVKEHSITDWVTPNQCVDLATRAGWAEVKFIDCTAEIKVSLQGLLQKIKAMIESRKYDGKNLQLLQTHRLRLSNRIGQADRGVFKWGIISGRKPYDVVFMSEPPVAPEPRAMINYSINELSGDLKFGTDVLVVNIKEKLTRDMIMELPSTTRLIVTLSAGLDHICVEAAEERGIRIRRAAREAIVKSVADYLLSNIIFGLRNGFQNVGVPFPGASWNLTWNSDGVDLDCSKIGFIGMGAIAVETARRIRSLSKSCELVYHVPEGIRCRFEEGTHRMYHVGIADLLSTCDVIVPVVPLTESTVGLITYSSFHLMKNTSIFINMARGKVVDTAGMLKALKEGLVRHAILDTTDPEPLPPDHELWNLKNCTITPHFATNTTFVRKELVEDIPNQVEDTLEERGILRLEEQRMRIELSEAYRITREFGMDELVWNHISVLLSDGSFLITPGSRMFDDIGPGDLVKSSGNITADIIHEAVYKMRSDIKAIVHLHTPATVAVSCLEMGFVPLAQEAAPFVGRVARHPWHGVSNDREEQALIGECIKDSKINTMLMENDGFCTFGRTLGEAWVLAYYFDKACQTQLNCLQTGQKINYPSEKVLAHAAEQSMLPEFLPGACEWEALRKMLTRTNRYRR</sequence>
<dbReference type="InterPro" id="IPR050223">
    <property type="entry name" value="D-isomer_2-hydroxyacid_DH"/>
</dbReference>
<dbReference type="InterPro" id="IPR029753">
    <property type="entry name" value="D-isomer_DH_CS"/>
</dbReference>
<protein>
    <submittedName>
        <fullName evidence="5">Glyoxylate reductase</fullName>
    </submittedName>
</protein>
<dbReference type="Pfam" id="PF00596">
    <property type="entry name" value="Aldolase_II"/>
    <property type="match status" value="1"/>
</dbReference>
<dbReference type="EMBL" id="JAGRRH010000025">
    <property type="protein sequence ID" value="KAG7341799.1"/>
    <property type="molecule type" value="Genomic_DNA"/>
</dbReference>
<dbReference type="InterPro" id="IPR001303">
    <property type="entry name" value="Aldolase_II/adducin_N"/>
</dbReference>
<dbReference type="InterPro" id="IPR006139">
    <property type="entry name" value="D-isomer_2_OHA_DH_cat_dom"/>
</dbReference>
<dbReference type="InterPro" id="IPR013216">
    <property type="entry name" value="Methyltransf_11"/>
</dbReference>
<evidence type="ECO:0000256" key="3">
    <source>
        <dbReference type="SAM" id="MobiDB-lite"/>
    </source>
</evidence>
<keyword evidence="6" id="KW-1185">Reference proteome</keyword>
<dbReference type="GO" id="GO:0008757">
    <property type="term" value="F:S-adenosylmethionine-dependent methyltransferase activity"/>
    <property type="evidence" value="ECO:0007669"/>
    <property type="project" value="InterPro"/>
</dbReference>
<dbReference type="InterPro" id="IPR006140">
    <property type="entry name" value="D-isomer_DH_NAD-bd"/>
</dbReference>
<dbReference type="Proteomes" id="UP000693970">
    <property type="component" value="Unassembled WGS sequence"/>
</dbReference>
<dbReference type="GO" id="GO:0051287">
    <property type="term" value="F:NAD binding"/>
    <property type="evidence" value="ECO:0007669"/>
    <property type="project" value="InterPro"/>
</dbReference>
<gene>
    <name evidence="5" type="ORF">IV203_006891</name>
</gene>
<dbReference type="SMART" id="SM01007">
    <property type="entry name" value="Aldolase_II"/>
    <property type="match status" value="1"/>
</dbReference>
<keyword evidence="2" id="KW-0520">NAD</keyword>
<evidence type="ECO:0000313" key="6">
    <source>
        <dbReference type="Proteomes" id="UP000693970"/>
    </source>
</evidence>
<evidence type="ECO:0000256" key="2">
    <source>
        <dbReference type="ARBA" id="ARBA00023027"/>
    </source>
</evidence>
<dbReference type="AlphaFoldDB" id="A0A9K3KEH8"/>
<reference evidence="5" key="2">
    <citation type="submission" date="2021-04" db="EMBL/GenBank/DDBJ databases">
        <authorList>
            <person name="Podell S."/>
        </authorList>
    </citation>
    <scope>NUCLEOTIDE SEQUENCE</scope>
    <source>
        <strain evidence="5">Hildebrandi</strain>
    </source>
</reference>
<evidence type="ECO:0000256" key="1">
    <source>
        <dbReference type="ARBA" id="ARBA00023002"/>
    </source>
</evidence>
<dbReference type="GO" id="GO:0005829">
    <property type="term" value="C:cytosol"/>
    <property type="evidence" value="ECO:0007669"/>
    <property type="project" value="TreeGrafter"/>
</dbReference>
<feature type="domain" description="Class II aldolase/adducin N-terminal" evidence="4">
    <location>
        <begin position="1000"/>
        <end position="1168"/>
    </location>
</feature>
<reference evidence="5" key="1">
    <citation type="journal article" date="2021" name="Sci. Rep.">
        <title>Diploid genomic architecture of Nitzschia inconspicua, an elite biomass production diatom.</title>
        <authorList>
            <person name="Oliver A."/>
            <person name="Podell S."/>
            <person name="Pinowska A."/>
            <person name="Traller J.C."/>
            <person name="Smith S.R."/>
            <person name="McClure R."/>
            <person name="Beliaev A."/>
            <person name="Bohutskyi P."/>
            <person name="Hill E.A."/>
            <person name="Rabines A."/>
            <person name="Zheng H."/>
            <person name="Allen L.Z."/>
            <person name="Kuo A."/>
            <person name="Grigoriev I.V."/>
            <person name="Allen A.E."/>
            <person name="Hazlebeck D."/>
            <person name="Allen E.E."/>
        </authorList>
    </citation>
    <scope>NUCLEOTIDE SEQUENCE</scope>
    <source>
        <strain evidence="5">Hildebrandi</strain>
    </source>
</reference>
<dbReference type="OrthoDB" id="193370at2759"/>
<dbReference type="Pfam" id="PF00389">
    <property type="entry name" value="2-Hacid_dh"/>
    <property type="match status" value="1"/>
</dbReference>
<dbReference type="PANTHER" id="PTHR10996:SF178">
    <property type="entry name" value="2-HYDROXYACID DEHYDROGENASE YGL185C-RELATED"/>
    <property type="match status" value="1"/>
</dbReference>
<comment type="caution">
    <text evidence="5">The sequence shown here is derived from an EMBL/GenBank/DDBJ whole genome shotgun (WGS) entry which is preliminary data.</text>
</comment>
<evidence type="ECO:0000313" key="5">
    <source>
        <dbReference type="EMBL" id="KAG7341799.1"/>
    </source>
</evidence>
<dbReference type="Pfam" id="PF02826">
    <property type="entry name" value="2-Hacid_dh_C"/>
    <property type="match status" value="1"/>
</dbReference>
<dbReference type="CDD" id="cd02440">
    <property type="entry name" value="AdoMet_MTases"/>
    <property type="match status" value="1"/>
</dbReference>
<name>A0A9K3KEH8_9STRA</name>
<dbReference type="GO" id="GO:0016618">
    <property type="term" value="F:hydroxypyruvate reductase [NAD(P)H] activity"/>
    <property type="evidence" value="ECO:0007669"/>
    <property type="project" value="TreeGrafter"/>
</dbReference>
<dbReference type="PANTHER" id="PTHR10996">
    <property type="entry name" value="2-HYDROXYACID DEHYDROGENASE-RELATED"/>
    <property type="match status" value="1"/>
</dbReference>
<dbReference type="GO" id="GO:0030267">
    <property type="term" value="F:glyoxylate reductase (NADPH) activity"/>
    <property type="evidence" value="ECO:0007669"/>
    <property type="project" value="TreeGrafter"/>
</dbReference>
<organism evidence="5 6">
    <name type="scientific">Nitzschia inconspicua</name>
    <dbReference type="NCBI Taxonomy" id="303405"/>
    <lineage>
        <taxon>Eukaryota</taxon>
        <taxon>Sar</taxon>
        <taxon>Stramenopiles</taxon>
        <taxon>Ochrophyta</taxon>
        <taxon>Bacillariophyta</taxon>
        <taxon>Bacillariophyceae</taxon>
        <taxon>Bacillariophycidae</taxon>
        <taxon>Bacillariales</taxon>
        <taxon>Bacillariaceae</taxon>
        <taxon>Nitzschia</taxon>
    </lineage>
</organism>
<proteinExistence type="predicted"/>